<protein>
    <submittedName>
        <fullName evidence="2">Uncharacterized protein</fullName>
    </submittedName>
</protein>
<reference evidence="2" key="1">
    <citation type="journal article" date="2023" name="Mol. Phylogenet. Evol.">
        <title>Genome-scale phylogeny and comparative genomics of the fungal order Sordariales.</title>
        <authorList>
            <person name="Hensen N."/>
            <person name="Bonometti L."/>
            <person name="Westerberg I."/>
            <person name="Brannstrom I.O."/>
            <person name="Guillou S."/>
            <person name="Cros-Aarteil S."/>
            <person name="Calhoun S."/>
            <person name="Haridas S."/>
            <person name="Kuo A."/>
            <person name="Mondo S."/>
            <person name="Pangilinan J."/>
            <person name="Riley R."/>
            <person name="LaButti K."/>
            <person name="Andreopoulos B."/>
            <person name="Lipzen A."/>
            <person name="Chen C."/>
            <person name="Yan M."/>
            <person name="Daum C."/>
            <person name="Ng V."/>
            <person name="Clum A."/>
            <person name="Steindorff A."/>
            <person name="Ohm R.A."/>
            <person name="Martin F."/>
            <person name="Silar P."/>
            <person name="Natvig D.O."/>
            <person name="Lalanne C."/>
            <person name="Gautier V."/>
            <person name="Ament-Velasquez S.L."/>
            <person name="Kruys A."/>
            <person name="Hutchinson M.I."/>
            <person name="Powell A.J."/>
            <person name="Barry K."/>
            <person name="Miller A.N."/>
            <person name="Grigoriev I.V."/>
            <person name="Debuchy R."/>
            <person name="Gladieux P."/>
            <person name="Hiltunen Thoren M."/>
            <person name="Johannesson H."/>
        </authorList>
    </citation>
    <scope>NUCLEOTIDE SEQUENCE</scope>
    <source>
        <strain evidence="2">CBS 958.72</strain>
    </source>
</reference>
<keyword evidence="3" id="KW-1185">Reference proteome</keyword>
<evidence type="ECO:0000313" key="2">
    <source>
        <dbReference type="EMBL" id="KAK3358364.1"/>
    </source>
</evidence>
<reference evidence="2" key="2">
    <citation type="submission" date="2023-06" db="EMBL/GenBank/DDBJ databases">
        <authorList>
            <consortium name="Lawrence Berkeley National Laboratory"/>
            <person name="Haridas S."/>
            <person name="Hensen N."/>
            <person name="Bonometti L."/>
            <person name="Westerberg I."/>
            <person name="Brannstrom I.O."/>
            <person name="Guillou S."/>
            <person name="Cros-Aarteil S."/>
            <person name="Calhoun S."/>
            <person name="Kuo A."/>
            <person name="Mondo S."/>
            <person name="Pangilinan J."/>
            <person name="Riley R."/>
            <person name="Labutti K."/>
            <person name="Andreopoulos B."/>
            <person name="Lipzen A."/>
            <person name="Chen C."/>
            <person name="Yanf M."/>
            <person name="Daum C."/>
            <person name="Ng V."/>
            <person name="Clum A."/>
            <person name="Steindorff A."/>
            <person name="Ohm R."/>
            <person name="Martin F."/>
            <person name="Silar P."/>
            <person name="Natvig D."/>
            <person name="Lalanne C."/>
            <person name="Gautier V."/>
            <person name="Ament-Velasquez S.L."/>
            <person name="Kruys A."/>
            <person name="Hutchinson M.I."/>
            <person name="Powell A.J."/>
            <person name="Barry K."/>
            <person name="Miller A.N."/>
            <person name="Grigoriev I.V."/>
            <person name="Debuchy R."/>
            <person name="Gladieux P."/>
            <person name="Thoren M.H."/>
            <person name="Johannesson H."/>
        </authorList>
    </citation>
    <scope>NUCLEOTIDE SEQUENCE</scope>
    <source>
        <strain evidence="2">CBS 958.72</strain>
    </source>
</reference>
<organism evidence="2 3">
    <name type="scientific">Lasiosphaeria ovina</name>
    <dbReference type="NCBI Taxonomy" id="92902"/>
    <lineage>
        <taxon>Eukaryota</taxon>
        <taxon>Fungi</taxon>
        <taxon>Dikarya</taxon>
        <taxon>Ascomycota</taxon>
        <taxon>Pezizomycotina</taxon>
        <taxon>Sordariomycetes</taxon>
        <taxon>Sordariomycetidae</taxon>
        <taxon>Sordariales</taxon>
        <taxon>Lasiosphaeriaceae</taxon>
        <taxon>Lasiosphaeria</taxon>
    </lineage>
</organism>
<gene>
    <name evidence="2" type="ORF">B0T24DRAFT_644645</name>
</gene>
<dbReference type="Proteomes" id="UP001287356">
    <property type="component" value="Unassembled WGS sequence"/>
</dbReference>
<feature type="compositionally biased region" description="Basic and acidic residues" evidence="1">
    <location>
        <begin position="107"/>
        <end position="129"/>
    </location>
</feature>
<dbReference type="EMBL" id="JAULSN010000017">
    <property type="protein sequence ID" value="KAK3358364.1"/>
    <property type="molecule type" value="Genomic_DNA"/>
</dbReference>
<name>A0AAE0MXY5_9PEZI</name>
<evidence type="ECO:0000256" key="1">
    <source>
        <dbReference type="SAM" id="MobiDB-lite"/>
    </source>
</evidence>
<evidence type="ECO:0000313" key="3">
    <source>
        <dbReference type="Proteomes" id="UP001287356"/>
    </source>
</evidence>
<proteinExistence type="predicted"/>
<dbReference type="AlphaFoldDB" id="A0AAE0MXY5"/>
<accession>A0AAE0MXY5</accession>
<sequence>MAIGNIVDDPELGPLLLFMPPPEDEPMPIHMPPVPPPSPMLLLPVPRSRPLSAMLPPPGLSPPDLGCLELPPLRLGPLIPPAAPLGRAAGLLTNVQLNFFAPCRYGDQEKHEHGDHVRRDQVGHGHAQDDVLGVAETWRAPPGALGREPR</sequence>
<comment type="caution">
    <text evidence="2">The sequence shown here is derived from an EMBL/GenBank/DDBJ whole genome shotgun (WGS) entry which is preliminary data.</text>
</comment>
<feature type="region of interest" description="Disordered" evidence="1">
    <location>
        <begin position="107"/>
        <end position="150"/>
    </location>
</feature>